<dbReference type="EC" id="1.14.14.1" evidence="11"/>
<reference evidence="13" key="3">
    <citation type="submission" date="2025-09" db="UniProtKB">
        <authorList>
            <consortium name="Ensembl"/>
        </authorList>
    </citation>
    <scope>IDENTIFICATION</scope>
</reference>
<dbReference type="VGNC" id="VGNC:82797">
    <property type="gene designation" value="CYP2G2"/>
</dbReference>
<keyword evidence="4 11" id="KW-0479">Metal-binding</keyword>
<dbReference type="Pfam" id="PF00067">
    <property type="entry name" value="p450"/>
    <property type="match status" value="1"/>
</dbReference>
<dbReference type="InterPro" id="IPR050182">
    <property type="entry name" value="Cytochrome_P450_fam2"/>
</dbReference>
<dbReference type="GO" id="GO:0008392">
    <property type="term" value="F:arachidonate epoxygenase activity"/>
    <property type="evidence" value="ECO:0007669"/>
    <property type="project" value="TreeGrafter"/>
</dbReference>
<evidence type="ECO:0000256" key="5">
    <source>
        <dbReference type="ARBA" id="ARBA00022824"/>
    </source>
</evidence>
<evidence type="ECO:0000313" key="13">
    <source>
        <dbReference type="Ensembl" id="ENSNLEP00000048600.1"/>
    </source>
</evidence>
<dbReference type="GO" id="GO:0005789">
    <property type="term" value="C:endoplasmic reticulum membrane"/>
    <property type="evidence" value="ECO:0007669"/>
    <property type="project" value="UniProtKB-SubCell"/>
</dbReference>
<keyword evidence="12" id="KW-1133">Transmembrane helix</keyword>
<sequence>MEMGGAVTIFLALCLSCLLILIAWKRMNKAGKLPPGPTPIPFLGNLLQVRTEATFQSFMKLREKYGPVFTVYVGPRPVVVLCGHEAVKEALVDQADEFSGRGELASIERNFQGHGVALANGERWRILRRFSLTILRDFGMGKRSIEERIQEEASYLLEEFRKTKGAPIDPTFLLSRAVSNVISSIVFGSRFDYEDKQFLNLLRLINESFIEMSTPWAQLYDMYSGIMQYLPGRHNRVYYLIEELKDFIASRVKINEASFDPQNPRDFIDCFLIKMHQDKNNPRTEFNLRNLVLTTLNLFFAGTETVSSTLRYGFLLLMKHPAVEARIHEEINQVIGPHRLPRVDDRVKMPYTDAVIHEIQRLVDIVPMGVPHNVIRDTQFRGYLLPKVGRISLLGSVLKDPKYFRYPDAFYPQHFLDEQGRFKKNEAFVPFSSGRFLLSDFPQACTLFVLFILSSSLLMSLSLFPISYSVSLLSLLLSPLLLPFPPLSPLIAPPPPSPYVALSLCFFLSSSPCTV</sequence>
<keyword evidence="7 11" id="KW-0560">Oxidoreductase</keyword>
<dbReference type="PANTHER" id="PTHR24300">
    <property type="entry name" value="CYTOCHROME P450 508A4-RELATED"/>
    <property type="match status" value="1"/>
</dbReference>
<proteinExistence type="inferred from homology"/>
<feature type="transmembrane region" description="Helical" evidence="12">
    <location>
        <begin position="6"/>
        <end position="24"/>
    </location>
</feature>
<dbReference type="OMA" id="IPPTYKL"/>
<dbReference type="GeneTree" id="ENSGT00940000161670"/>
<protein>
    <recommendedName>
        <fullName evidence="11">Cytochrome P450</fullName>
        <ecNumber evidence="11">1.14.14.1</ecNumber>
    </recommendedName>
</protein>
<dbReference type="SUPFAM" id="SSF48264">
    <property type="entry name" value="Cytochrome P450"/>
    <property type="match status" value="1"/>
</dbReference>
<accession>A0A2I3HYH1</accession>
<dbReference type="AlphaFoldDB" id="A0A2I3HYH1"/>
<reference evidence="13" key="2">
    <citation type="submission" date="2025-08" db="UniProtKB">
        <authorList>
            <consortium name="Ensembl"/>
        </authorList>
    </citation>
    <scope>IDENTIFICATION</scope>
</reference>
<dbReference type="Proteomes" id="UP000001073">
    <property type="component" value="Chromosome 17"/>
</dbReference>
<evidence type="ECO:0000256" key="6">
    <source>
        <dbReference type="ARBA" id="ARBA00022848"/>
    </source>
</evidence>
<gene>
    <name evidence="15" type="primary">CYP2G2</name>
</gene>
<keyword evidence="8 11" id="KW-0408">Iron</keyword>
<dbReference type="Ensembl" id="ENSNLET00000058455.1">
    <property type="protein sequence ID" value="ENSNLEP00000048600.1"/>
    <property type="gene ID" value="ENSNLEG00000027364.1"/>
</dbReference>
<dbReference type="EMBL" id="ADFV01054903">
    <property type="status" value="NOT_ANNOTATED_CDS"/>
    <property type="molecule type" value="Genomic_DNA"/>
</dbReference>
<dbReference type="PANTHER" id="PTHR24300:SF424">
    <property type="entry name" value="CYTOCHROME P450"/>
    <property type="match status" value="1"/>
</dbReference>
<evidence type="ECO:0000256" key="8">
    <source>
        <dbReference type="ARBA" id="ARBA00023004"/>
    </source>
</evidence>
<evidence type="ECO:0000256" key="11">
    <source>
        <dbReference type="RuleBase" id="RU368046"/>
    </source>
</evidence>
<dbReference type="GO" id="GO:0006805">
    <property type="term" value="P:xenobiotic metabolic process"/>
    <property type="evidence" value="ECO:0007669"/>
    <property type="project" value="TreeGrafter"/>
</dbReference>
<dbReference type="GO" id="GO:0019373">
    <property type="term" value="P:epoxygenase P450 pathway"/>
    <property type="evidence" value="ECO:0007669"/>
    <property type="project" value="TreeGrafter"/>
</dbReference>
<evidence type="ECO:0000256" key="1">
    <source>
        <dbReference type="ARBA" id="ARBA00001971"/>
    </source>
</evidence>
<dbReference type="PRINTS" id="PR00463">
    <property type="entry name" value="EP450I"/>
</dbReference>
<dbReference type="GO" id="GO:0016712">
    <property type="term" value="F:oxidoreductase activity, acting on paired donors, with incorporation or reduction of molecular oxygen, reduced flavin or flavoprotein as one donor, and incorporation of one atom of oxygen"/>
    <property type="evidence" value="ECO:0007669"/>
    <property type="project" value="UniProtKB-EC"/>
</dbReference>
<name>A0A2I3HYH1_NOMLE</name>
<dbReference type="GO" id="GO:0005506">
    <property type="term" value="F:iron ion binding"/>
    <property type="evidence" value="ECO:0007669"/>
    <property type="project" value="UniProtKB-UniRule"/>
</dbReference>
<dbReference type="PRINTS" id="PR01685">
    <property type="entry name" value="EP450ICYP2B"/>
</dbReference>
<evidence type="ECO:0000313" key="14">
    <source>
        <dbReference type="Proteomes" id="UP000001073"/>
    </source>
</evidence>
<keyword evidence="10 12" id="KW-0472">Membrane</keyword>
<keyword evidence="3 11" id="KW-0349">Heme</keyword>
<dbReference type="EMBL" id="ADFV01054901">
    <property type="status" value="NOT_ANNOTATED_CDS"/>
    <property type="molecule type" value="Genomic_DNA"/>
</dbReference>
<evidence type="ECO:0000256" key="12">
    <source>
        <dbReference type="SAM" id="Phobius"/>
    </source>
</evidence>
<dbReference type="InterPro" id="IPR036396">
    <property type="entry name" value="Cyt_P450_sf"/>
</dbReference>
<evidence type="ECO:0000256" key="9">
    <source>
        <dbReference type="ARBA" id="ARBA00023033"/>
    </source>
</evidence>
<dbReference type="InterPro" id="IPR002401">
    <property type="entry name" value="Cyt_P450_E_grp-I"/>
</dbReference>
<comment type="subcellular location">
    <subcellularLocation>
        <location evidence="11">Endoplasmic reticulum membrane</location>
        <topology evidence="11">Peripheral membrane protein</topology>
    </subcellularLocation>
    <subcellularLocation>
        <location evidence="11">Microsome membrane</location>
        <topology evidence="11">Peripheral membrane protein</topology>
    </subcellularLocation>
</comment>
<keyword evidence="5 11" id="KW-0256">Endoplasmic reticulum</keyword>
<dbReference type="FunFam" id="1.10.630.10:FF:000238">
    <property type="entry name" value="Cytochrome P450 2A6"/>
    <property type="match status" value="1"/>
</dbReference>
<comment type="function">
    <text evidence="11">Cytochromes P450 are a group of heme-thiolate monooxygenases. In liver microsomes, this enzyme is involved in an NADPH-dependent electron transport pathway. It oxidizes a variety of structurally unrelated compounds, including steroids, fatty acids, and xenobiotics.</text>
</comment>
<keyword evidence="14" id="KW-1185">Reference proteome</keyword>
<evidence type="ECO:0000256" key="2">
    <source>
        <dbReference type="ARBA" id="ARBA00010617"/>
    </source>
</evidence>
<dbReference type="EMBL" id="ADFV01054902">
    <property type="status" value="NOT_ANNOTATED_CDS"/>
    <property type="molecule type" value="Genomic_DNA"/>
</dbReference>
<evidence type="ECO:0000256" key="4">
    <source>
        <dbReference type="ARBA" id="ARBA00022723"/>
    </source>
</evidence>
<evidence type="ECO:0000256" key="7">
    <source>
        <dbReference type="ARBA" id="ARBA00023002"/>
    </source>
</evidence>
<dbReference type="InterPro" id="IPR001128">
    <property type="entry name" value="Cyt_P450"/>
</dbReference>
<evidence type="ECO:0000313" key="15">
    <source>
        <dbReference type="VGNC" id="VGNC:82797"/>
    </source>
</evidence>
<dbReference type="GO" id="GO:0020037">
    <property type="term" value="F:heme binding"/>
    <property type="evidence" value="ECO:0007669"/>
    <property type="project" value="UniProtKB-UniRule"/>
</dbReference>
<organism evidence="13 14">
    <name type="scientific">Nomascus leucogenys</name>
    <name type="common">Northern white-cheeked gibbon</name>
    <name type="synonym">Hylobates leucogenys</name>
    <dbReference type="NCBI Taxonomy" id="61853"/>
    <lineage>
        <taxon>Eukaryota</taxon>
        <taxon>Metazoa</taxon>
        <taxon>Chordata</taxon>
        <taxon>Craniata</taxon>
        <taxon>Vertebrata</taxon>
        <taxon>Euteleostomi</taxon>
        <taxon>Mammalia</taxon>
        <taxon>Eutheria</taxon>
        <taxon>Euarchontoglires</taxon>
        <taxon>Primates</taxon>
        <taxon>Haplorrhini</taxon>
        <taxon>Catarrhini</taxon>
        <taxon>Hylobatidae</taxon>
        <taxon>Nomascus</taxon>
    </lineage>
</organism>
<comment type="catalytic activity">
    <reaction evidence="11">
        <text>an organic molecule + reduced [NADPH--hemoprotein reductase] + O2 = an alcohol + oxidized [NADPH--hemoprotein reductase] + H2O + H(+)</text>
        <dbReference type="Rhea" id="RHEA:17149"/>
        <dbReference type="Rhea" id="RHEA-COMP:11964"/>
        <dbReference type="Rhea" id="RHEA-COMP:11965"/>
        <dbReference type="ChEBI" id="CHEBI:15377"/>
        <dbReference type="ChEBI" id="CHEBI:15378"/>
        <dbReference type="ChEBI" id="CHEBI:15379"/>
        <dbReference type="ChEBI" id="CHEBI:30879"/>
        <dbReference type="ChEBI" id="CHEBI:57618"/>
        <dbReference type="ChEBI" id="CHEBI:58210"/>
        <dbReference type="ChEBI" id="CHEBI:142491"/>
        <dbReference type="EC" id="1.14.14.1"/>
    </reaction>
</comment>
<keyword evidence="12" id="KW-0812">Transmembrane</keyword>
<comment type="cofactor">
    <cofactor evidence="1 11">
        <name>heme</name>
        <dbReference type="ChEBI" id="CHEBI:30413"/>
    </cofactor>
</comment>
<keyword evidence="6 11" id="KW-0492">Microsome</keyword>
<dbReference type="InParanoid" id="A0A2I3HYH1"/>
<dbReference type="InterPro" id="IPR008068">
    <property type="entry name" value="Cyt_P450_E_grp-I_CYP2B-like"/>
</dbReference>
<evidence type="ECO:0000256" key="10">
    <source>
        <dbReference type="ARBA" id="ARBA00023136"/>
    </source>
</evidence>
<dbReference type="STRING" id="61853.ENSNLEP00000048600"/>
<comment type="similarity">
    <text evidence="2 11">Belongs to the cytochrome P450 family.</text>
</comment>
<reference evidence="13 14" key="1">
    <citation type="submission" date="2012-10" db="EMBL/GenBank/DDBJ databases">
        <authorList>
            <consortium name="Gibbon Genome Sequencing Consortium"/>
        </authorList>
    </citation>
    <scope>NUCLEOTIDE SEQUENCE [LARGE SCALE GENOMIC DNA]</scope>
</reference>
<feature type="transmembrane region" description="Helical" evidence="12">
    <location>
        <begin position="444"/>
        <end position="477"/>
    </location>
</feature>
<dbReference type="PRINTS" id="PR00385">
    <property type="entry name" value="P450"/>
</dbReference>
<dbReference type="Gene3D" id="1.10.630.10">
    <property type="entry name" value="Cytochrome P450"/>
    <property type="match status" value="1"/>
</dbReference>
<keyword evidence="9 11" id="KW-0503">Monooxygenase</keyword>
<evidence type="ECO:0000256" key="3">
    <source>
        <dbReference type="ARBA" id="ARBA00022617"/>
    </source>
</evidence>